<organism evidence="5 6">
    <name type="scientific">Cladosporium halotolerans</name>
    <dbReference type="NCBI Taxonomy" id="1052096"/>
    <lineage>
        <taxon>Eukaryota</taxon>
        <taxon>Fungi</taxon>
        <taxon>Dikarya</taxon>
        <taxon>Ascomycota</taxon>
        <taxon>Pezizomycotina</taxon>
        <taxon>Dothideomycetes</taxon>
        <taxon>Dothideomycetidae</taxon>
        <taxon>Cladosporiales</taxon>
        <taxon>Cladosporiaceae</taxon>
        <taxon>Cladosporium</taxon>
    </lineage>
</organism>
<keyword evidence="3 4" id="KW-0378">Hydrolase</keyword>
<gene>
    <name evidence="5" type="ORF">WHR41_02765</name>
</gene>
<comment type="subcellular location">
    <subcellularLocation>
        <location evidence="4">Secreted</location>
    </subcellularLocation>
</comment>
<dbReference type="GO" id="GO:0045493">
    <property type="term" value="P:xylan catabolic process"/>
    <property type="evidence" value="ECO:0007669"/>
    <property type="project" value="UniProtKB-UniRule"/>
</dbReference>
<dbReference type="SUPFAM" id="SSF53474">
    <property type="entry name" value="alpha/beta-Hydrolases"/>
    <property type="match status" value="2"/>
</dbReference>
<comment type="similarity">
    <text evidence="4">Belongs to the carbohydrate esterase 1 (CE1) family.</text>
</comment>
<protein>
    <recommendedName>
        <fullName evidence="4">Carboxylic ester hydrolase</fullName>
        <ecNumber evidence="4">3.1.1.-</ecNumber>
    </recommendedName>
</protein>
<evidence type="ECO:0000256" key="2">
    <source>
        <dbReference type="ARBA" id="ARBA00022729"/>
    </source>
</evidence>
<feature type="chain" id="PRO_5044048689" description="Carboxylic ester hydrolase" evidence="4">
    <location>
        <begin position="19"/>
        <end position="299"/>
    </location>
</feature>
<evidence type="ECO:0000256" key="1">
    <source>
        <dbReference type="ARBA" id="ARBA00022487"/>
    </source>
</evidence>
<dbReference type="Gene3D" id="3.40.50.1820">
    <property type="entry name" value="alpha/beta hydrolase"/>
    <property type="match status" value="1"/>
</dbReference>
<dbReference type="Pfam" id="PF10503">
    <property type="entry name" value="Esterase_PHB"/>
    <property type="match status" value="1"/>
</dbReference>
<dbReference type="InterPro" id="IPR029058">
    <property type="entry name" value="AB_hydrolase_fold"/>
</dbReference>
<dbReference type="InterPro" id="IPR010126">
    <property type="entry name" value="Esterase_phb"/>
</dbReference>
<evidence type="ECO:0000256" key="3">
    <source>
        <dbReference type="ARBA" id="ARBA00022801"/>
    </source>
</evidence>
<feature type="signal peptide" evidence="4">
    <location>
        <begin position="1"/>
        <end position="18"/>
    </location>
</feature>
<dbReference type="PANTHER" id="PTHR43037:SF5">
    <property type="entry name" value="FERULOYL ESTERASE"/>
    <property type="match status" value="1"/>
</dbReference>
<keyword evidence="6" id="KW-1185">Reference proteome</keyword>
<dbReference type="GO" id="GO:0052689">
    <property type="term" value="F:carboxylic ester hydrolase activity"/>
    <property type="evidence" value="ECO:0007669"/>
    <property type="project" value="UniProtKB-KW"/>
</dbReference>
<keyword evidence="2 4" id="KW-0732">Signal</keyword>
<dbReference type="RefSeq" id="XP_069231542.1">
    <property type="nucleotide sequence ID" value="XM_069371371.1"/>
</dbReference>
<keyword evidence="4" id="KW-0624">Polysaccharide degradation</keyword>
<proteinExistence type="inferred from homology"/>
<comment type="caution">
    <text evidence="5">The sequence shown here is derived from an EMBL/GenBank/DDBJ whole genome shotgun (WGS) entry which is preliminary data.</text>
</comment>
<keyword evidence="4" id="KW-0119">Carbohydrate metabolism</keyword>
<dbReference type="EMBL" id="JAAQHG020000007">
    <property type="protein sequence ID" value="KAL1588437.1"/>
    <property type="molecule type" value="Genomic_DNA"/>
</dbReference>
<keyword evidence="1 4" id="KW-0719">Serine esterase</keyword>
<reference evidence="5 6" key="1">
    <citation type="journal article" date="2020" name="Microbiol. Resour. Announc.">
        <title>Draft Genome Sequence of a Cladosporium Species Isolated from the Mesophotic Ascidian Didemnum maculosum.</title>
        <authorList>
            <person name="Gioti A."/>
            <person name="Siaperas R."/>
            <person name="Nikolaivits E."/>
            <person name="Le Goff G."/>
            <person name="Ouazzani J."/>
            <person name="Kotoulas G."/>
            <person name="Topakas E."/>
        </authorList>
    </citation>
    <scope>NUCLEOTIDE SEQUENCE [LARGE SCALE GENOMIC DNA]</scope>
    <source>
        <strain evidence="5 6">TM138-S3</strain>
    </source>
</reference>
<dbReference type="AlphaFoldDB" id="A0AB34KWL1"/>
<name>A0AB34KWL1_9PEZI</name>
<evidence type="ECO:0000256" key="4">
    <source>
        <dbReference type="RuleBase" id="RU367147"/>
    </source>
</evidence>
<dbReference type="GO" id="GO:0005576">
    <property type="term" value="C:extracellular region"/>
    <property type="evidence" value="ECO:0007669"/>
    <property type="project" value="UniProtKB-SubCell"/>
</dbReference>
<dbReference type="Proteomes" id="UP000803884">
    <property type="component" value="Unassembled WGS sequence"/>
</dbReference>
<accession>A0AB34KWL1</accession>
<comment type="function">
    <text evidence="4">Esterase involved in the hydrolysis of xylan, a major structural heterogeneous polysaccharide found in plant biomass representing the second most abundant polysaccharide in the biosphere, after cellulose.</text>
</comment>
<dbReference type="GeneID" id="96004209"/>
<dbReference type="EC" id="3.1.1.-" evidence="4"/>
<dbReference type="InterPro" id="IPR050955">
    <property type="entry name" value="Plant_Biomass_Hydrol_Est"/>
</dbReference>
<evidence type="ECO:0000313" key="5">
    <source>
        <dbReference type="EMBL" id="KAL1588437.1"/>
    </source>
</evidence>
<sequence length="299" mass="32038">MRLSIFASALALVGSSIGASLQQVTNYGSNPSNTKMYIYVPDKLAAKPPVVVAIHYCSGTAQAYYTGSPYAKLADQYGFIVIYPESPYQGTCWDVSSKSALTHNGGGDSNSIANMVTYTLGKYKADSSRVFVTGSSSGAMMTNVMAATYPGMFKAATAYSGVPAGCFMSASNQVNGWNSTCAQGNVKASADYWAKTVKDMYPGYTGSRPRFQVYHGSADTTLRPQNYQETVKEWTGVFGFDASKPEKTQQGFPQSGYTTQTWGVDSQNPLGTVQGIYAQNVGHTVPMNGAQDMKWFGLA</sequence>
<evidence type="ECO:0000313" key="6">
    <source>
        <dbReference type="Proteomes" id="UP000803884"/>
    </source>
</evidence>
<dbReference type="NCBIfam" id="TIGR01840">
    <property type="entry name" value="esterase_phb"/>
    <property type="match status" value="1"/>
</dbReference>
<dbReference type="PANTHER" id="PTHR43037">
    <property type="entry name" value="UNNAMED PRODUCT-RELATED"/>
    <property type="match status" value="1"/>
</dbReference>
<keyword evidence="4" id="KW-0964">Secreted</keyword>